<evidence type="ECO:0000256" key="1">
    <source>
        <dbReference type="SAM" id="SignalP"/>
    </source>
</evidence>
<accession>A0AAD8P9M2</accession>
<feature type="chain" id="PRO_5042252260" evidence="1">
    <location>
        <begin position="20"/>
        <end position="172"/>
    </location>
</feature>
<comment type="caution">
    <text evidence="2">The sequence shown here is derived from an EMBL/GenBank/DDBJ whole genome shotgun (WGS) entry which is preliminary data.</text>
</comment>
<dbReference type="AlphaFoldDB" id="A0AAD8P9M2"/>
<evidence type="ECO:0000313" key="3">
    <source>
        <dbReference type="Proteomes" id="UP001229421"/>
    </source>
</evidence>
<reference evidence="2" key="1">
    <citation type="journal article" date="2023" name="bioRxiv">
        <title>Improved chromosome-level genome assembly for marigold (Tagetes erecta).</title>
        <authorList>
            <person name="Jiang F."/>
            <person name="Yuan L."/>
            <person name="Wang S."/>
            <person name="Wang H."/>
            <person name="Xu D."/>
            <person name="Wang A."/>
            <person name="Fan W."/>
        </authorList>
    </citation>
    <scope>NUCLEOTIDE SEQUENCE</scope>
    <source>
        <strain evidence="2">WSJ</strain>
        <tissue evidence="2">Leaf</tissue>
    </source>
</reference>
<dbReference type="EMBL" id="JAUHHV010000001">
    <property type="protein sequence ID" value="KAK1437494.1"/>
    <property type="molecule type" value="Genomic_DNA"/>
</dbReference>
<dbReference type="Proteomes" id="UP001229421">
    <property type="component" value="Unassembled WGS sequence"/>
</dbReference>
<gene>
    <name evidence="2" type="ORF">QVD17_03285</name>
</gene>
<organism evidence="2 3">
    <name type="scientific">Tagetes erecta</name>
    <name type="common">African marigold</name>
    <dbReference type="NCBI Taxonomy" id="13708"/>
    <lineage>
        <taxon>Eukaryota</taxon>
        <taxon>Viridiplantae</taxon>
        <taxon>Streptophyta</taxon>
        <taxon>Embryophyta</taxon>
        <taxon>Tracheophyta</taxon>
        <taxon>Spermatophyta</taxon>
        <taxon>Magnoliopsida</taxon>
        <taxon>eudicotyledons</taxon>
        <taxon>Gunneridae</taxon>
        <taxon>Pentapetalae</taxon>
        <taxon>asterids</taxon>
        <taxon>campanulids</taxon>
        <taxon>Asterales</taxon>
        <taxon>Asteraceae</taxon>
        <taxon>Asteroideae</taxon>
        <taxon>Heliantheae alliance</taxon>
        <taxon>Tageteae</taxon>
        <taxon>Tagetes</taxon>
    </lineage>
</organism>
<sequence length="172" mass="19735">MMSFLLFCLLFINFRNVNSFQLTPQKVCDYIDRDTIAFVNGRNPKLCQSEVWDSNCSLEFKEKLPTGSYRVLVACQPVNCVLVCQKDEVNGDNANLLISTRFKRLIKDQSGHSDLEEDIRRLVLCSGKDKFAKAMRRDDVKVVAKELTPQLFKNPRFINTTLPNPISFLPKP</sequence>
<feature type="signal peptide" evidence="1">
    <location>
        <begin position="1"/>
        <end position="19"/>
    </location>
</feature>
<keyword evidence="1" id="KW-0732">Signal</keyword>
<evidence type="ECO:0000313" key="2">
    <source>
        <dbReference type="EMBL" id="KAK1437494.1"/>
    </source>
</evidence>
<protein>
    <submittedName>
        <fullName evidence="2">Uncharacterized protein</fullName>
    </submittedName>
</protein>
<keyword evidence="3" id="KW-1185">Reference proteome</keyword>
<proteinExistence type="predicted"/>
<name>A0AAD8P9M2_TARER</name>